<evidence type="ECO:0000313" key="2">
    <source>
        <dbReference type="Proteomes" id="UP000214649"/>
    </source>
</evidence>
<dbReference type="Gene3D" id="1.10.10.10">
    <property type="entry name" value="Winged helix-like DNA-binding domain superfamily/Winged helix DNA-binding domain"/>
    <property type="match status" value="1"/>
</dbReference>
<accession>A0A239R7Q2</accession>
<sequence>MNDVAEIIENKIDVIVTSVLANKLDFLNKDNQFSPLMTQSEARKWLGIGDDTLKNYILKGMPVIKKGDKIYRIPRDAVKEWIKNEWRNI</sequence>
<reference evidence="1 2" key="1">
    <citation type="submission" date="2017-07" db="EMBL/GenBank/DDBJ databases">
        <authorList>
            <person name="Sun Z.S."/>
            <person name="Albrecht U."/>
            <person name="Echele G."/>
            <person name="Lee C.C."/>
        </authorList>
    </citation>
    <scope>NUCLEOTIDE SEQUENCE [LARGE SCALE GENOMIC DNA]</scope>
    <source>
        <strain evidence="1 2">AR3</strain>
    </source>
</reference>
<protein>
    <submittedName>
        <fullName evidence="1">Transcriptional regulator, AlpA family</fullName>
    </submittedName>
</protein>
<organism evidence="1 2">
    <name type="scientific">Streptococcus equinus</name>
    <name type="common">Streptococcus bovis</name>
    <dbReference type="NCBI Taxonomy" id="1335"/>
    <lineage>
        <taxon>Bacteria</taxon>
        <taxon>Bacillati</taxon>
        <taxon>Bacillota</taxon>
        <taxon>Bacilli</taxon>
        <taxon>Lactobacillales</taxon>
        <taxon>Streptococcaceae</taxon>
        <taxon>Streptococcus</taxon>
    </lineage>
</organism>
<gene>
    <name evidence="1" type="ORF">SAMN05216470_0610</name>
</gene>
<dbReference type="SUPFAM" id="SSF46955">
    <property type="entry name" value="Putative DNA-binding domain"/>
    <property type="match status" value="1"/>
</dbReference>
<dbReference type="InterPro" id="IPR036388">
    <property type="entry name" value="WH-like_DNA-bd_sf"/>
</dbReference>
<dbReference type="EMBL" id="FZRA01000001">
    <property type="protein sequence ID" value="SNU06641.1"/>
    <property type="molecule type" value="Genomic_DNA"/>
</dbReference>
<evidence type="ECO:0000313" key="1">
    <source>
        <dbReference type="EMBL" id="SNU06641.1"/>
    </source>
</evidence>
<dbReference type="RefSeq" id="WP_094140332.1">
    <property type="nucleotide sequence ID" value="NZ_FZRA01000001.1"/>
</dbReference>
<dbReference type="InterPro" id="IPR009061">
    <property type="entry name" value="DNA-bd_dom_put_sf"/>
</dbReference>
<dbReference type="Proteomes" id="UP000214649">
    <property type="component" value="Unassembled WGS sequence"/>
</dbReference>
<name>A0A239R7Q2_STREI</name>
<proteinExistence type="predicted"/>
<dbReference type="AlphaFoldDB" id="A0A239R7Q2"/>